<dbReference type="Proteomes" id="UP001500443">
    <property type="component" value="Unassembled WGS sequence"/>
</dbReference>
<organism evidence="3 4">
    <name type="scientific">Streptomyces synnematoformans</name>
    <dbReference type="NCBI Taxonomy" id="415721"/>
    <lineage>
        <taxon>Bacteria</taxon>
        <taxon>Bacillati</taxon>
        <taxon>Actinomycetota</taxon>
        <taxon>Actinomycetes</taxon>
        <taxon>Kitasatosporales</taxon>
        <taxon>Streptomycetaceae</taxon>
        <taxon>Streptomyces</taxon>
    </lineage>
</organism>
<name>A0ABN2YKC7_9ACTN</name>
<evidence type="ECO:0000256" key="1">
    <source>
        <dbReference type="ARBA" id="ARBA00022679"/>
    </source>
</evidence>
<evidence type="ECO:0000259" key="2">
    <source>
        <dbReference type="Pfam" id="PF08241"/>
    </source>
</evidence>
<dbReference type="CDD" id="cd02440">
    <property type="entry name" value="AdoMet_MTases"/>
    <property type="match status" value="1"/>
</dbReference>
<dbReference type="RefSeq" id="WP_344291037.1">
    <property type="nucleotide sequence ID" value="NZ_BAAAPF010000118.1"/>
</dbReference>
<protein>
    <recommendedName>
        <fullName evidence="2">Methyltransferase type 11 domain-containing protein</fullName>
    </recommendedName>
</protein>
<gene>
    <name evidence="3" type="ORF">GCM10009802_36300</name>
</gene>
<reference evidence="3 4" key="1">
    <citation type="journal article" date="2019" name="Int. J. Syst. Evol. Microbiol.">
        <title>The Global Catalogue of Microorganisms (GCM) 10K type strain sequencing project: providing services to taxonomists for standard genome sequencing and annotation.</title>
        <authorList>
            <consortium name="The Broad Institute Genomics Platform"/>
            <consortium name="The Broad Institute Genome Sequencing Center for Infectious Disease"/>
            <person name="Wu L."/>
            <person name="Ma J."/>
        </authorList>
    </citation>
    <scope>NUCLEOTIDE SEQUENCE [LARGE SCALE GENOMIC DNA]</scope>
    <source>
        <strain evidence="3 4">JCM 15481</strain>
    </source>
</reference>
<dbReference type="InterPro" id="IPR029063">
    <property type="entry name" value="SAM-dependent_MTases_sf"/>
</dbReference>
<dbReference type="PANTHER" id="PTHR44068:SF11">
    <property type="entry name" value="GERANYL DIPHOSPHATE 2-C-METHYLTRANSFERASE"/>
    <property type="match status" value="1"/>
</dbReference>
<feature type="domain" description="Methyltransferase type 11" evidence="2">
    <location>
        <begin position="61"/>
        <end position="157"/>
    </location>
</feature>
<dbReference type="InterPro" id="IPR013216">
    <property type="entry name" value="Methyltransf_11"/>
</dbReference>
<accession>A0ABN2YKC7</accession>
<dbReference type="Pfam" id="PF08241">
    <property type="entry name" value="Methyltransf_11"/>
    <property type="match status" value="1"/>
</dbReference>
<dbReference type="Gene3D" id="3.40.50.150">
    <property type="entry name" value="Vaccinia Virus protein VP39"/>
    <property type="match status" value="1"/>
</dbReference>
<keyword evidence="4" id="KW-1185">Reference proteome</keyword>
<dbReference type="InterPro" id="IPR050447">
    <property type="entry name" value="Erg6_SMT_methyltransf"/>
</dbReference>
<evidence type="ECO:0000313" key="4">
    <source>
        <dbReference type="Proteomes" id="UP001500443"/>
    </source>
</evidence>
<dbReference type="EMBL" id="BAAAPF010000118">
    <property type="protein sequence ID" value="GAA2128791.1"/>
    <property type="molecule type" value="Genomic_DNA"/>
</dbReference>
<dbReference type="PANTHER" id="PTHR44068">
    <property type="entry name" value="ZGC:194242"/>
    <property type="match status" value="1"/>
</dbReference>
<comment type="caution">
    <text evidence="3">The sequence shown here is derived from an EMBL/GenBank/DDBJ whole genome shotgun (WGS) entry which is preliminary data.</text>
</comment>
<keyword evidence="1" id="KW-0808">Transferase</keyword>
<sequence>MSDGNTLRSGLPGDALKACCADAYSSDVVALLLGESYHPGGSALTRRLADGLHLAAERRVLDVASGRGTTALLLADAYGVRVDGVDYAPAHTALARDAARAAGLAERAAFATGDAEHLPHPDAVFDAVVCECALCTFPDKARAAAEFARVLKPGGRLGITDVTAAPDRLPPELTGLAARIACIADARPLAEYAGILAAAGLRTVRTERHDQAMTRMIDQIEARLNLLRMTAAGRLAEAGVDLAAAPAVLAAARAAVADGTLGYALLIAERGGT</sequence>
<evidence type="ECO:0000313" key="3">
    <source>
        <dbReference type="EMBL" id="GAA2128791.1"/>
    </source>
</evidence>
<dbReference type="SUPFAM" id="SSF53335">
    <property type="entry name" value="S-adenosyl-L-methionine-dependent methyltransferases"/>
    <property type="match status" value="1"/>
</dbReference>
<proteinExistence type="predicted"/>